<dbReference type="GO" id="GO:0031177">
    <property type="term" value="F:phosphopantetheine binding"/>
    <property type="evidence" value="ECO:0007669"/>
    <property type="project" value="InterPro"/>
</dbReference>
<dbReference type="InterPro" id="IPR057326">
    <property type="entry name" value="KR_dom"/>
</dbReference>
<proteinExistence type="predicted"/>
<feature type="domain" description="Carrier" evidence="5">
    <location>
        <begin position="622"/>
        <end position="697"/>
    </location>
</feature>
<keyword evidence="2" id="KW-0597">Phosphoprotein</keyword>
<dbReference type="Gene3D" id="6.10.140.1830">
    <property type="match status" value="1"/>
</dbReference>
<dbReference type="OrthoDB" id="9778690at2"/>
<evidence type="ECO:0000256" key="3">
    <source>
        <dbReference type="ARBA" id="ARBA00022679"/>
    </source>
</evidence>
<dbReference type="RefSeq" id="WP_045952299.1">
    <property type="nucleotide sequence ID" value="NZ_JZWV01001460.1"/>
</dbReference>
<evidence type="ECO:0000313" key="7">
    <source>
        <dbReference type="Proteomes" id="UP000033551"/>
    </source>
</evidence>
<dbReference type="SMART" id="SM00822">
    <property type="entry name" value="PKS_KR"/>
    <property type="match status" value="1"/>
</dbReference>
<dbReference type="Proteomes" id="UP000033551">
    <property type="component" value="Unassembled WGS sequence"/>
</dbReference>
<dbReference type="InterPro" id="IPR041618">
    <property type="entry name" value="PKS_DE"/>
</dbReference>
<reference evidence="6 7" key="1">
    <citation type="submission" date="2015-02" db="EMBL/GenBank/DDBJ databases">
        <authorList>
            <person name="Ju K.-S."/>
            <person name="Doroghazi J.R."/>
            <person name="Metcalf W."/>
        </authorList>
    </citation>
    <scope>NUCLEOTIDE SEQUENCE [LARGE SCALE GENOMIC DNA]</scope>
    <source>
        <strain evidence="6 7">NRRL ISP-5550</strain>
    </source>
</reference>
<dbReference type="PATRIC" id="fig|68223.7.peg.5271"/>
<dbReference type="EMBL" id="JZWV01001460">
    <property type="protein sequence ID" value="KJY21317.1"/>
    <property type="molecule type" value="Genomic_DNA"/>
</dbReference>
<organism evidence="6 7">
    <name type="scientific">Streptomyces katrae</name>
    <dbReference type="NCBI Taxonomy" id="68223"/>
    <lineage>
        <taxon>Bacteria</taxon>
        <taxon>Bacillati</taxon>
        <taxon>Actinomycetota</taxon>
        <taxon>Actinomycetes</taxon>
        <taxon>Kitasatosporales</taxon>
        <taxon>Streptomycetaceae</taxon>
        <taxon>Streptomyces</taxon>
    </lineage>
</organism>
<keyword evidence="1" id="KW-0596">Phosphopantetheine</keyword>
<dbReference type="CDD" id="cd08952">
    <property type="entry name" value="KR_1_SDR_x"/>
    <property type="match status" value="1"/>
</dbReference>
<dbReference type="GO" id="GO:0006633">
    <property type="term" value="P:fatty acid biosynthetic process"/>
    <property type="evidence" value="ECO:0007669"/>
    <property type="project" value="TreeGrafter"/>
</dbReference>
<dbReference type="STRING" id="68223.GCA_002028425_07055"/>
<dbReference type="InterPro" id="IPR036736">
    <property type="entry name" value="ACP-like_sf"/>
</dbReference>
<gene>
    <name evidence="6" type="ORF">VR44_38310</name>
</gene>
<keyword evidence="4" id="KW-0511">Multifunctional enzyme</keyword>
<evidence type="ECO:0000256" key="1">
    <source>
        <dbReference type="ARBA" id="ARBA00022450"/>
    </source>
</evidence>
<dbReference type="Pfam" id="PF00550">
    <property type="entry name" value="PP-binding"/>
    <property type="match status" value="1"/>
</dbReference>
<dbReference type="GO" id="GO:0017000">
    <property type="term" value="P:antibiotic biosynthetic process"/>
    <property type="evidence" value="ECO:0007669"/>
    <property type="project" value="UniProtKB-ARBA"/>
</dbReference>
<dbReference type="GO" id="GO:0004312">
    <property type="term" value="F:fatty acid synthase activity"/>
    <property type="evidence" value="ECO:0007669"/>
    <property type="project" value="TreeGrafter"/>
</dbReference>
<accession>A0A0F4IH22</accession>
<dbReference type="InterPro" id="IPR020806">
    <property type="entry name" value="PKS_PP-bd"/>
</dbReference>
<dbReference type="AlphaFoldDB" id="A0A0F4IH22"/>
<keyword evidence="3" id="KW-0808">Transferase</keyword>
<dbReference type="PROSITE" id="PS50075">
    <property type="entry name" value="CARRIER"/>
    <property type="match status" value="1"/>
</dbReference>
<dbReference type="InterPro" id="IPR009081">
    <property type="entry name" value="PP-bd_ACP"/>
</dbReference>
<evidence type="ECO:0000313" key="6">
    <source>
        <dbReference type="EMBL" id="KJY21317.1"/>
    </source>
</evidence>
<dbReference type="SUPFAM" id="SSF47336">
    <property type="entry name" value="ACP-like"/>
    <property type="match status" value="1"/>
</dbReference>
<dbReference type="Pfam" id="PF18369">
    <property type="entry name" value="PKS_DE"/>
    <property type="match status" value="1"/>
</dbReference>
<sequence length="774" mass="79323">ALAHLLTTGGGPADRTAFFAGAPTPFVDLPTYSFQRASYWLDTATTLPAAARGAGDARFWAAVEAADAASLAAALDLGDTGDDEASLEALRAALPLLASWRAREREASASADWTYGATWTRLAEDPAPPALSGTWLVAVPAGHTADAWTDSVVAALTRHGAEVLVRAVPAHPAGRAEYRAFLAEAERGAPALAGVLSLLALDTRDRTEGSAVSGGLAGTLLLLQALGNASSPAPLWTVTRGAVAAGPGERPADARQAEVWGLGRVAALECPQSWGGLVDLPPEAVDTRSQDRLAALLAGDGGEDQAAVRAQGVLGRRLTRTAAPADGWKPRGTVLVTGGTGALGARFARWLAGNGATRLLLTSRRGLRAPGAPELLTELTALGVPTTIAACDAGDRAALEALLATVPADEPLTAVLHTAGTLDDGLVETLTPDRFESVLRSKALAARHLDELTRDADLDAFVLFSSVAGTLGSPGQANYAAANAGLDTLAERRRGLGLPAVSIAFGAWAGGGMATDGTGEVDGRLARGGVVPMRPEHVVPAVARAVASGAPTAVIGDLDWERFARDFTAGRPSALLTGVPEAARVLDALAAERGGGAAADAAAAGAGLRERIAALAPEKRTAALVDLVCVHTAVVLGHADKRTVQPHRTFRELGFASLTAVEFRNRLGSATGLRLSPTMVFDHPTPLALAGQLLAGLELDADPAAALIADVERLERAALALDDADGTRTELADRLRVLLGKIDPAGAEEPAALELDDADAGDVFAYIDQKYGAL</sequence>
<evidence type="ECO:0000256" key="2">
    <source>
        <dbReference type="ARBA" id="ARBA00022553"/>
    </source>
</evidence>
<evidence type="ECO:0000256" key="4">
    <source>
        <dbReference type="ARBA" id="ARBA00023268"/>
    </source>
</evidence>
<dbReference type="PANTHER" id="PTHR43775">
    <property type="entry name" value="FATTY ACID SYNTHASE"/>
    <property type="match status" value="1"/>
</dbReference>
<dbReference type="InterPro" id="IPR050091">
    <property type="entry name" value="PKS_NRPS_Biosynth_Enz"/>
</dbReference>
<dbReference type="Gene3D" id="3.40.50.720">
    <property type="entry name" value="NAD(P)-binding Rossmann-like Domain"/>
    <property type="match status" value="1"/>
</dbReference>
<protein>
    <recommendedName>
        <fullName evidence="5">Carrier domain-containing protein</fullName>
    </recommendedName>
</protein>
<comment type="caution">
    <text evidence="6">The sequence shown here is derived from an EMBL/GenBank/DDBJ whole genome shotgun (WGS) entry which is preliminary data.</text>
</comment>
<dbReference type="PANTHER" id="PTHR43775:SF51">
    <property type="entry name" value="INACTIVE PHENOLPHTHIOCEROL SYNTHESIS POLYKETIDE SYNTHASE TYPE I PKS1-RELATED"/>
    <property type="match status" value="1"/>
</dbReference>
<feature type="non-terminal residue" evidence="6">
    <location>
        <position position="1"/>
    </location>
</feature>
<dbReference type="SMART" id="SM00823">
    <property type="entry name" value="PKS_PP"/>
    <property type="match status" value="1"/>
</dbReference>
<dbReference type="InterPro" id="IPR013968">
    <property type="entry name" value="PKS_KR"/>
</dbReference>
<dbReference type="Pfam" id="PF08659">
    <property type="entry name" value="KR"/>
    <property type="match status" value="1"/>
</dbReference>
<dbReference type="InterPro" id="IPR036291">
    <property type="entry name" value="NAD(P)-bd_dom_sf"/>
</dbReference>
<keyword evidence="7" id="KW-1185">Reference proteome</keyword>
<name>A0A0F4IH22_9ACTN</name>
<dbReference type="SUPFAM" id="SSF51735">
    <property type="entry name" value="NAD(P)-binding Rossmann-fold domains"/>
    <property type="match status" value="2"/>
</dbReference>
<evidence type="ECO:0000259" key="5">
    <source>
        <dbReference type="PROSITE" id="PS50075"/>
    </source>
</evidence>
<dbReference type="FunFam" id="1.10.1200.10:FF:000007">
    <property type="entry name" value="Probable polyketide synthase pks17"/>
    <property type="match status" value="1"/>
</dbReference>
<dbReference type="Gene3D" id="1.10.1200.10">
    <property type="entry name" value="ACP-like"/>
    <property type="match status" value="1"/>
</dbReference>